<protein>
    <submittedName>
        <fullName evidence="3">Glutaredoxin</fullName>
    </submittedName>
</protein>
<evidence type="ECO:0000313" key="3">
    <source>
        <dbReference type="EMBL" id="KAK6928212.1"/>
    </source>
</evidence>
<evidence type="ECO:0000256" key="1">
    <source>
        <dbReference type="SAM" id="MobiDB-lite"/>
    </source>
</evidence>
<evidence type="ECO:0000313" key="4">
    <source>
        <dbReference type="Proteomes" id="UP001370490"/>
    </source>
</evidence>
<dbReference type="PANTHER" id="PTHR45669:SF30">
    <property type="entry name" value="OS04G0641300 PROTEIN"/>
    <property type="match status" value="1"/>
</dbReference>
<dbReference type="InterPro" id="IPR002109">
    <property type="entry name" value="Glutaredoxin"/>
</dbReference>
<dbReference type="EMBL" id="JBAMMX010000014">
    <property type="protein sequence ID" value="KAK6928212.1"/>
    <property type="molecule type" value="Genomic_DNA"/>
</dbReference>
<accession>A0AAN8VIZ7</accession>
<evidence type="ECO:0000259" key="2">
    <source>
        <dbReference type="Pfam" id="PF00462"/>
    </source>
</evidence>
<organism evidence="3 4">
    <name type="scientific">Dillenia turbinata</name>
    <dbReference type="NCBI Taxonomy" id="194707"/>
    <lineage>
        <taxon>Eukaryota</taxon>
        <taxon>Viridiplantae</taxon>
        <taxon>Streptophyta</taxon>
        <taxon>Embryophyta</taxon>
        <taxon>Tracheophyta</taxon>
        <taxon>Spermatophyta</taxon>
        <taxon>Magnoliopsida</taxon>
        <taxon>eudicotyledons</taxon>
        <taxon>Gunneridae</taxon>
        <taxon>Pentapetalae</taxon>
        <taxon>Dilleniales</taxon>
        <taxon>Dilleniaceae</taxon>
        <taxon>Dillenia</taxon>
    </lineage>
</organism>
<dbReference type="InterPro" id="IPR036249">
    <property type="entry name" value="Thioredoxin-like_sf"/>
</dbReference>
<feature type="domain" description="Glutaredoxin" evidence="2">
    <location>
        <begin position="261"/>
        <end position="329"/>
    </location>
</feature>
<dbReference type="Pfam" id="PF23733">
    <property type="entry name" value="GRXCR1-2_C"/>
    <property type="match status" value="1"/>
</dbReference>
<dbReference type="SUPFAM" id="SSF52833">
    <property type="entry name" value="Thioredoxin-like"/>
    <property type="match status" value="1"/>
</dbReference>
<proteinExistence type="predicted"/>
<dbReference type="CDD" id="cd03031">
    <property type="entry name" value="GRX_GRX_like"/>
    <property type="match status" value="1"/>
</dbReference>
<dbReference type="PROSITE" id="PS51354">
    <property type="entry name" value="GLUTAREDOXIN_2"/>
    <property type="match status" value="1"/>
</dbReference>
<name>A0AAN8VIZ7_9MAGN</name>
<dbReference type="FunFam" id="3.40.30.10:FF:000273">
    <property type="entry name" value="Glutaredoxin family protein"/>
    <property type="match status" value="1"/>
</dbReference>
<keyword evidence="4" id="KW-1185">Reference proteome</keyword>
<dbReference type="AlphaFoldDB" id="A0AAN8VIZ7"/>
<comment type="caution">
    <text evidence="3">The sequence shown here is derived from an EMBL/GenBank/DDBJ whole genome shotgun (WGS) entry which is preliminary data.</text>
</comment>
<gene>
    <name evidence="3" type="ORF">RJ641_006803</name>
</gene>
<dbReference type="PANTHER" id="PTHR45669">
    <property type="entry name" value="GLUTAREDOXIN DOMAIN-CONTAINING CYSTEINE-RICH PROTEIN CG12206-RELATED"/>
    <property type="match status" value="1"/>
</dbReference>
<sequence length="428" mass="48194">MHVHHPAVRKGDSYHVVALTSTTLGSIKLDSSNNDHRTHYRHSDANRDTVDDEKFTFQSDQKVDVNGVDWDEGKKREFSMGMIEAKTWSDMISKKIPKVAPKTPIMTPPGEPETINTWELMEDLEDTSPLHRPHHFRSFSFNVIHPISQFDQFDRPKSKIQENGHASPPKTKPMWLEMAGHDEEIPNSDLISKTIASEFDPEVIATFRKALEELSPTHPFHLKPLDIDKQQGLDVVDSKKLNLHGVMNEDKFEANGKDRVVLYFTSLRGVRKTFEDCCNVRLILKGLGFRVDERDVSMHSGFKEELRELLGDGFSGGSLPRLFVGTRYIGGAEEVKRMHEEGELERALEGCELVDDGGCCGGNGACEACGDVRFVLCETCCGSCKVFHEGDDEELHDECEEGDEVEYGFQRCSDCNENGIVRCPICCS</sequence>
<dbReference type="Gene3D" id="3.40.30.10">
    <property type="entry name" value="Glutaredoxin"/>
    <property type="match status" value="1"/>
</dbReference>
<feature type="compositionally biased region" description="Basic and acidic residues" evidence="1">
    <location>
        <begin position="33"/>
        <end position="47"/>
    </location>
</feature>
<dbReference type="Pfam" id="PF00462">
    <property type="entry name" value="Glutaredoxin"/>
    <property type="match status" value="1"/>
</dbReference>
<reference evidence="3 4" key="1">
    <citation type="submission" date="2023-12" db="EMBL/GenBank/DDBJ databases">
        <title>A high-quality genome assembly for Dillenia turbinata (Dilleniales).</title>
        <authorList>
            <person name="Chanderbali A."/>
        </authorList>
    </citation>
    <scope>NUCLEOTIDE SEQUENCE [LARGE SCALE GENOMIC DNA]</scope>
    <source>
        <strain evidence="3">LSX21</strain>
        <tissue evidence="3">Leaf</tissue>
    </source>
</reference>
<feature type="region of interest" description="Disordered" evidence="1">
    <location>
        <begin position="27"/>
        <end position="47"/>
    </location>
</feature>
<dbReference type="Proteomes" id="UP001370490">
    <property type="component" value="Unassembled WGS sequence"/>
</dbReference>